<dbReference type="InterPro" id="IPR005302">
    <property type="entry name" value="MoCF_Sase_C"/>
</dbReference>
<organism evidence="2">
    <name type="scientific">Polaromonas hydrogenivorans</name>
    <dbReference type="NCBI Taxonomy" id="335476"/>
    <lineage>
        <taxon>Bacteria</taxon>
        <taxon>Pseudomonadati</taxon>
        <taxon>Pseudomonadota</taxon>
        <taxon>Betaproteobacteria</taxon>
        <taxon>Burkholderiales</taxon>
        <taxon>Comamonadaceae</taxon>
        <taxon>Polaromonas</taxon>
    </lineage>
</organism>
<dbReference type="Gene3D" id="2.40.33.20">
    <property type="entry name" value="PK beta-barrel domain-like"/>
    <property type="match status" value="1"/>
</dbReference>
<feature type="domain" description="MOSC" evidence="1">
    <location>
        <begin position="29"/>
        <end position="171"/>
    </location>
</feature>
<gene>
    <name evidence="2" type="ORF">ABLV49_00540</name>
</gene>
<reference evidence="2" key="1">
    <citation type="submission" date="2024-05" db="EMBL/GenBank/DDBJ databases">
        <authorList>
            <person name="Bunk B."/>
            <person name="Swiderski J."/>
            <person name="Sproer C."/>
            <person name="Thiel V."/>
        </authorList>
    </citation>
    <scope>NUCLEOTIDE SEQUENCE</scope>
    <source>
        <strain evidence="2">DSM 17735</strain>
    </source>
</reference>
<dbReference type="PROSITE" id="PS51340">
    <property type="entry name" value="MOSC"/>
    <property type="match status" value="1"/>
</dbReference>
<dbReference type="InterPro" id="IPR011037">
    <property type="entry name" value="Pyrv_Knase-like_insert_dom_sf"/>
</dbReference>
<accession>A0AAU7LRQ8</accession>
<dbReference type="RefSeq" id="WP_349279672.1">
    <property type="nucleotide sequence ID" value="NZ_CBCSCU010000013.1"/>
</dbReference>
<dbReference type="PANTHER" id="PTHR30212">
    <property type="entry name" value="PROTEIN YIIM"/>
    <property type="match status" value="1"/>
</dbReference>
<dbReference type="AlphaFoldDB" id="A0AAU7LRQ8"/>
<evidence type="ECO:0000313" key="2">
    <source>
        <dbReference type="EMBL" id="XBP70362.1"/>
    </source>
</evidence>
<name>A0AAU7LRQ8_9BURK</name>
<proteinExistence type="predicted"/>
<dbReference type="SUPFAM" id="SSF50800">
    <property type="entry name" value="PK beta-barrel domain-like"/>
    <property type="match status" value="1"/>
</dbReference>
<dbReference type="InterPro" id="IPR052353">
    <property type="entry name" value="Benzoxazolinone_Detox_Enz"/>
</dbReference>
<dbReference type="PANTHER" id="PTHR30212:SF2">
    <property type="entry name" value="PROTEIN YIIM"/>
    <property type="match status" value="1"/>
</dbReference>
<sequence length="192" mass="20547">MPQLLSVQVGLARRTNIGERSILTAYGKQPVAQAVPVLPLGLLGDEQADLSVHGGLAKAVYAYPSEHYAYWQAARREAGLGEIDASLPGGSLGENLTLQGLLETGVWAGDVLRFPDCELRVTLPREPCYKFNAAMGFGRASKLMAQTGFCGFYLAVQTPGTLCAGESFDVIPGRRGVGIPALFAAKMRKHLR</sequence>
<dbReference type="GO" id="GO:0003824">
    <property type="term" value="F:catalytic activity"/>
    <property type="evidence" value="ECO:0007669"/>
    <property type="project" value="InterPro"/>
</dbReference>
<protein>
    <submittedName>
        <fullName evidence="2">MOSC domain-containing protein</fullName>
    </submittedName>
</protein>
<dbReference type="GO" id="GO:0030151">
    <property type="term" value="F:molybdenum ion binding"/>
    <property type="evidence" value="ECO:0007669"/>
    <property type="project" value="InterPro"/>
</dbReference>
<dbReference type="GO" id="GO:0030170">
    <property type="term" value="F:pyridoxal phosphate binding"/>
    <property type="evidence" value="ECO:0007669"/>
    <property type="project" value="InterPro"/>
</dbReference>
<dbReference type="EMBL" id="CP157675">
    <property type="protein sequence ID" value="XBP70362.1"/>
    <property type="molecule type" value="Genomic_DNA"/>
</dbReference>
<dbReference type="Pfam" id="PF03473">
    <property type="entry name" value="MOSC"/>
    <property type="match status" value="1"/>
</dbReference>
<evidence type="ECO:0000259" key="1">
    <source>
        <dbReference type="PROSITE" id="PS51340"/>
    </source>
</evidence>